<dbReference type="EMBL" id="JAENGY010000013">
    <property type="protein sequence ID" value="KAG6977076.1"/>
    <property type="molecule type" value="Genomic_DNA"/>
</dbReference>
<feature type="region of interest" description="Disordered" evidence="1">
    <location>
        <begin position="1"/>
        <end position="34"/>
    </location>
</feature>
<evidence type="ECO:0000259" key="2">
    <source>
        <dbReference type="Pfam" id="PF21049"/>
    </source>
</evidence>
<sequence>MGSKHSRLSHHQSSDGKTHPDAFRDNQQPEEEISAEARAEFTVDDIHSPENTHRAQILRSSDHDRFCKYRNYFKNHHMSLAREVGRKTSKSKAELLRWVEDAVGPLEGGDKFTKDEILEIAMVSVALTEYGESTLARMYDRGELDALPNIPLHTHNLRMPAKQQACRDGSDAANKDKLEAAHYIGLEVMLRLNERLPVEQRMGEELREILNHPSNLRLMLATSNQVLHKKVDAMLINAKDTSLSSEAEIKPQRKISAREYDRLVQIAKHAQDDVFQDAMIAANGHYLYISLREQFNRLDIGDRSGLWDIEKDKRELRQPPRSRFRSPSPVPHQLRTPPSPEKKRDPERRLVQNATNSKKKHAATARSASTTAEGTAHSVKPKIPVKRPKDPQTQKNHARHLALTKNILYENEAGWKVAELSLVSDLLLLLRNKVLDGVPQFAEQLVLAITRCCKKSNEEITNPSLFHGLLPTLGELLSFEDIEVQVTAAEALRMFATGACLARPASKSRNNNADSKSDDLRLTPRIFSQNLLEETGTVDAIVAVMHDLFPDGELVEEEQEFPQDPEPVEGDPEMDEDQVTTNVENSNEQSGEELKSDGVEDAKEMALEGNGEVDAEDTVLKEDNMDVKDMKEENNVARPAVKPLSAPPNGHKGPSQLDARSREWNVITKENESSTARTTKPASAPNTIHRGLNNSRVAKANHTEDSTSAAANSQGATPEQDEPSVSRPGSAQENQHSGATVEEELVQVIGNALPIQMRLSVLLFPLIDLLYELSGYQRCAEVLVVSGALHYVVFILENTTNPQDELLPLCLEILWNVLELSQEKISTVSKVGSRKELLEVFRLRNATFFLGNEFTFQALLHVLELLLAQGYRQQDKEMRNECLMILQLLAKRRRSLDFFYSTGLTACLLSYATAAELSHAKGPGNLPGRFQNDKSSATASAITASSQYYATNSDEDFEFKQMLWFLLAEISCDHQANLSELVQFRFMEIWLSYATDNNNQHQDSGAFSRASAHKYSAPQLQVLQWTALSVLNHVAPFVLEHFYEIGGHAKLLDFLQLNMGTEDVLASAWLLLLQVSPPLPFFQSELGKLGAIETAMEIFEGPPSRHTFVIRRNAILACASMCRNDDGSNRERFRRANGVLALVQHLEFDPSHSVLEENILVGIIDAVRSCVIGDIESETAFINDDGVPKLLSIVGTAPKALKHQALAALAEVSVHPAAIPSYQMWRCDQHGENYNTSANEMLLRIYAEEEAAEKRANQDIVDNDTAASQPATNLASSNVRHCAFQSITHCRSSFIIAPEASSLGEDPLSPPSRPESPAFARLKDALKAAQGFSQDKQSSRSVLSLESHQVHPEVNLRAKIYSVLANVSFACETESLSPQDQVMLEIAKEYPTFKLGEMWQNVERTLHAEGVRPIYADALYIRKNIENAYDISVCTKLAQQEVFARSRQRNTEREDEFFMQILRQKHQEAQAEVFHRANRRHNSTMQLHLDAKKTRLEFMRRQDPAAFAAYESEERCLIRDPPPEYVDEQEGLRALQQHEAELRGRLSTIKKPRKYTI</sequence>
<proteinExistence type="predicted"/>
<reference evidence="3" key="1">
    <citation type="submission" date="2021-01" db="EMBL/GenBank/DDBJ databases">
        <title>Phytophthora aleatoria, a newly-described species from Pinus radiata is distinct from Phytophthora cactorum isolates based on comparative genomics.</title>
        <authorList>
            <person name="Mcdougal R."/>
            <person name="Panda P."/>
            <person name="Williams N."/>
            <person name="Studholme D.J."/>
        </authorList>
    </citation>
    <scope>NUCLEOTIDE SEQUENCE</scope>
    <source>
        <strain evidence="3">NZFS 4037</strain>
    </source>
</reference>
<feature type="domain" description="Cilia- and flagella-associated protein 69 ARM repeats" evidence="2">
    <location>
        <begin position="1353"/>
        <end position="1402"/>
    </location>
</feature>
<keyword evidence="4" id="KW-1185">Reference proteome</keyword>
<dbReference type="PANTHER" id="PTHR14716:SF0">
    <property type="entry name" value="CILIA- AND FLAGELLA-ASSOCIATED PROTEIN 69"/>
    <property type="match status" value="1"/>
</dbReference>
<feature type="domain" description="Cilia- and flagella-associated protein 69 ARM repeats" evidence="2">
    <location>
        <begin position="764"/>
        <end position="918"/>
    </location>
</feature>
<feature type="compositionally biased region" description="Acidic residues" evidence="1">
    <location>
        <begin position="556"/>
        <end position="578"/>
    </location>
</feature>
<dbReference type="Pfam" id="PF21049">
    <property type="entry name" value="CFA69_ARM_rpt"/>
    <property type="match status" value="4"/>
</dbReference>
<evidence type="ECO:0000313" key="3">
    <source>
        <dbReference type="EMBL" id="KAG6977076.1"/>
    </source>
</evidence>
<accession>A0A8J5JH68</accession>
<feature type="domain" description="Cilia- and flagella-associated protein 69 ARM repeats" evidence="2">
    <location>
        <begin position="951"/>
        <end position="1063"/>
    </location>
</feature>
<evidence type="ECO:0000256" key="1">
    <source>
        <dbReference type="SAM" id="MobiDB-lite"/>
    </source>
</evidence>
<feature type="compositionally biased region" description="Polar residues" evidence="1">
    <location>
        <begin position="706"/>
        <end position="717"/>
    </location>
</feature>
<feature type="compositionally biased region" description="Basic and acidic residues" evidence="1">
    <location>
        <begin position="618"/>
        <end position="635"/>
    </location>
</feature>
<feature type="compositionally biased region" description="Polar residues" evidence="1">
    <location>
        <begin position="673"/>
        <end position="696"/>
    </location>
</feature>
<feature type="compositionally biased region" description="Basic and acidic residues" evidence="1">
    <location>
        <begin position="12"/>
        <end position="24"/>
    </location>
</feature>
<gene>
    <name evidence="3" type="ORF">JG688_00000678</name>
</gene>
<dbReference type="InterPro" id="IPR048733">
    <property type="entry name" value="CFA69_ARM_dom"/>
</dbReference>
<dbReference type="PANTHER" id="PTHR14716">
    <property type="entry name" value="CILIA- AND FLAGELLA-ASSOCIATED PROTEIN 69"/>
    <property type="match status" value="1"/>
</dbReference>
<organism evidence="3 4">
    <name type="scientific">Phytophthora aleatoria</name>
    <dbReference type="NCBI Taxonomy" id="2496075"/>
    <lineage>
        <taxon>Eukaryota</taxon>
        <taxon>Sar</taxon>
        <taxon>Stramenopiles</taxon>
        <taxon>Oomycota</taxon>
        <taxon>Peronosporomycetes</taxon>
        <taxon>Peronosporales</taxon>
        <taxon>Peronosporaceae</taxon>
        <taxon>Phytophthora</taxon>
    </lineage>
</organism>
<dbReference type="Proteomes" id="UP000709295">
    <property type="component" value="Unassembled WGS sequence"/>
</dbReference>
<feature type="compositionally biased region" description="Basic residues" evidence="1">
    <location>
        <begin position="1"/>
        <end position="10"/>
    </location>
</feature>
<comment type="caution">
    <text evidence="3">The sequence shown here is derived from an EMBL/GenBank/DDBJ whole genome shotgun (WGS) entry which is preliminary data.</text>
</comment>
<feature type="compositionally biased region" description="Polar residues" evidence="1">
    <location>
        <begin position="579"/>
        <end position="589"/>
    </location>
</feature>
<feature type="compositionally biased region" description="Polar residues" evidence="1">
    <location>
        <begin position="727"/>
        <end position="738"/>
    </location>
</feature>
<protein>
    <recommendedName>
        <fullName evidence="2">Cilia- and flagella-associated protein 69 ARM repeats domain-containing protein</fullName>
    </recommendedName>
</protein>
<feature type="region of interest" description="Disordered" evidence="1">
    <location>
        <begin position="556"/>
        <end position="739"/>
    </location>
</feature>
<feature type="region of interest" description="Disordered" evidence="1">
    <location>
        <begin position="311"/>
        <end position="397"/>
    </location>
</feature>
<dbReference type="InterPro" id="IPR048732">
    <property type="entry name" value="CFA69"/>
</dbReference>
<evidence type="ECO:0000313" key="4">
    <source>
        <dbReference type="Proteomes" id="UP000709295"/>
    </source>
</evidence>
<name>A0A8J5JH68_9STRA</name>
<feature type="compositionally biased region" description="Basic and acidic residues" evidence="1">
    <location>
        <begin position="592"/>
        <end position="606"/>
    </location>
</feature>
<feature type="compositionally biased region" description="Basic and acidic residues" evidence="1">
    <location>
        <begin position="340"/>
        <end position="350"/>
    </location>
</feature>
<feature type="domain" description="Cilia- and flagella-associated protein 69 ARM repeats" evidence="2">
    <location>
        <begin position="1110"/>
        <end position="1255"/>
    </location>
</feature>